<dbReference type="KEGG" id="gtt:GUITHDRAFT_101195"/>
<sequence length="481" mass="54871">MAGAMQVVDAWAGMVKAITNPSLGSNEESLKSSLKVISGSELSEHAVAWFLNFSNAAVSRDISPNFWRFLEAYSDVPEDDKSAWTKENISKALDLASSSLERQLEVAKLVAASLGSEYQVERRCKANFSAVLFANVPEHFYEILYSFFQSHFASFEVEEAECNYLLLEVKQLRPMRGRMIDFTNFVVNSDRATMAEKKALMSANRVLSMCEKKWESQVLEEVTIWAKQKVFPFLRHLLLDLNEEPWYDIEYPDDNLENAHINITHNANRYVVLQRRLELFLYETFSNLRISEMFDIIVEYPDSLAAIADLRYALGKTHQYMTTWSLRVLKFGRFSELVTSLKMVFEKRLLHAGANTSDIITQYISSMKALHDLDPSGTTLAVVSKPIQQYLRGRNDTVRCIVTGLTDDSTSELFQELRKGGDEEDGNYDESGKEEVEIWKPEVVHFGAAQVSYGKGSLDIIGMLIDIYGRQEMLMTFREES</sequence>
<evidence type="ECO:0000259" key="1">
    <source>
        <dbReference type="Pfam" id="PF25773"/>
    </source>
</evidence>
<reference evidence="2 4" key="1">
    <citation type="journal article" date="2012" name="Nature">
        <title>Algal genomes reveal evolutionary mosaicism and the fate of nucleomorphs.</title>
        <authorList>
            <consortium name="DOE Joint Genome Institute"/>
            <person name="Curtis B.A."/>
            <person name="Tanifuji G."/>
            <person name="Burki F."/>
            <person name="Gruber A."/>
            <person name="Irimia M."/>
            <person name="Maruyama S."/>
            <person name="Arias M.C."/>
            <person name="Ball S.G."/>
            <person name="Gile G.H."/>
            <person name="Hirakawa Y."/>
            <person name="Hopkins J.F."/>
            <person name="Kuo A."/>
            <person name="Rensing S.A."/>
            <person name="Schmutz J."/>
            <person name="Symeonidi A."/>
            <person name="Elias M."/>
            <person name="Eveleigh R.J."/>
            <person name="Herman E.K."/>
            <person name="Klute M.J."/>
            <person name="Nakayama T."/>
            <person name="Obornik M."/>
            <person name="Reyes-Prieto A."/>
            <person name="Armbrust E.V."/>
            <person name="Aves S.J."/>
            <person name="Beiko R.G."/>
            <person name="Coutinho P."/>
            <person name="Dacks J.B."/>
            <person name="Durnford D.G."/>
            <person name="Fast N.M."/>
            <person name="Green B.R."/>
            <person name="Grisdale C.J."/>
            <person name="Hempel F."/>
            <person name="Henrissat B."/>
            <person name="Hoppner M.P."/>
            <person name="Ishida K."/>
            <person name="Kim E."/>
            <person name="Koreny L."/>
            <person name="Kroth P.G."/>
            <person name="Liu Y."/>
            <person name="Malik S.B."/>
            <person name="Maier U.G."/>
            <person name="McRose D."/>
            <person name="Mock T."/>
            <person name="Neilson J.A."/>
            <person name="Onodera N.T."/>
            <person name="Poole A.M."/>
            <person name="Pritham E.J."/>
            <person name="Richards T.A."/>
            <person name="Rocap G."/>
            <person name="Roy S.W."/>
            <person name="Sarai C."/>
            <person name="Schaack S."/>
            <person name="Shirato S."/>
            <person name="Slamovits C.H."/>
            <person name="Spencer D.F."/>
            <person name="Suzuki S."/>
            <person name="Worden A.Z."/>
            <person name="Zauner S."/>
            <person name="Barry K."/>
            <person name="Bell C."/>
            <person name="Bharti A.K."/>
            <person name="Crow J.A."/>
            <person name="Grimwood J."/>
            <person name="Kramer R."/>
            <person name="Lindquist E."/>
            <person name="Lucas S."/>
            <person name="Salamov A."/>
            <person name="McFadden G.I."/>
            <person name="Lane C.E."/>
            <person name="Keeling P.J."/>
            <person name="Gray M.W."/>
            <person name="Grigoriev I.V."/>
            <person name="Archibald J.M."/>
        </authorList>
    </citation>
    <scope>NUCLEOTIDE SEQUENCE</scope>
    <source>
        <strain evidence="2 4">CCMP2712</strain>
    </source>
</reference>
<evidence type="ECO:0000313" key="2">
    <source>
        <dbReference type="EMBL" id="EKX53497.1"/>
    </source>
</evidence>
<dbReference type="PaxDb" id="55529-EKX53497"/>
<dbReference type="PANTHER" id="PTHR45957">
    <property type="entry name" value="ANAPHASE-PROMOTING COMPLEX SUBUNIT 2"/>
    <property type="match status" value="1"/>
</dbReference>
<organism evidence="2">
    <name type="scientific">Guillardia theta (strain CCMP2712)</name>
    <name type="common">Cryptophyte</name>
    <dbReference type="NCBI Taxonomy" id="905079"/>
    <lineage>
        <taxon>Eukaryota</taxon>
        <taxon>Cryptophyceae</taxon>
        <taxon>Pyrenomonadales</taxon>
        <taxon>Geminigeraceae</taxon>
        <taxon>Guillardia</taxon>
    </lineage>
</organism>
<dbReference type="EnsemblProtists" id="EKX53497">
    <property type="protein sequence ID" value="EKX53497"/>
    <property type="gene ID" value="GUITHDRAFT_101195"/>
</dbReference>
<evidence type="ECO:0000313" key="3">
    <source>
        <dbReference type="EnsemblProtists" id="EKX53497"/>
    </source>
</evidence>
<dbReference type="Proteomes" id="UP000011087">
    <property type="component" value="Unassembled WGS sequence"/>
</dbReference>
<reference evidence="3" key="3">
    <citation type="submission" date="2016-03" db="UniProtKB">
        <authorList>
            <consortium name="EnsemblProtists"/>
        </authorList>
    </citation>
    <scope>IDENTIFICATION</scope>
</reference>
<dbReference type="EMBL" id="JH992970">
    <property type="protein sequence ID" value="EKX53497.1"/>
    <property type="molecule type" value="Genomic_DNA"/>
</dbReference>
<dbReference type="AlphaFoldDB" id="L1JYQ2"/>
<accession>L1JYQ2</accession>
<dbReference type="HOGENOM" id="CLU_567985_0_0_1"/>
<proteinExistence type="predicted"/>
<dbReference type="OrthoDB" id="5581181at2759"/>
<dbReference type="GO" id="GO:0007091">
    <property type="term" value="P:metaphase/anaphase transition of mitotic cell cycle"/>
    <property type="evidence" value="ECO:0007669"/>
    <property type="project" value="TreeGrafter"/>
</dbReference>
<dbReference type="InterPro" id="IPR044554">
    <property type="entry name" value="ANAPC2"/>
</dbReference>
<gene>
    <name evidence="2" type="ORF">GUITHDRAFT_101195</name>
</gene>
<dbReference type="InterPro" id="IPR057975">
    <property type="entry name" value="TPR_ANAPC2"/>
</dbReference>
<dbReference type="STRING" id="905079.L1JYQ2"/>
<protein>
    <recommendedName>
        <fullName evidence="1">Anaphase-promoting complex subunit 2 TPR repeats domain-containing protein</fullName>
    </recommendedName>
</protein>
<reference evidence="4" key="2">
    <citation type="submission" date="2012-11" db="EMBL/GenBank/DDBJ databases">
        <authorList>
            <person name="Kuo A."/>
            <person name="Curtis B.A."/>
            <person name="Tanifuji G."/>
            <person name="Burki F."/>
            <person name="Gruber A."/>
            <person name="Irimia M."/>
            <person name="Maruyama S."/>
            <person name="Arias M.C."/>
            <person name="Ball S.G."/>
            <person name="Gile G.H."/>
            <person name="Hirakawa Y."/>
            <person name="Hopkins J.F."/>
            <person name="Rensing S.A."/>
            <person name="Schmutz J."/>
            <person name="Symeonidi A."/>
            <person name="Elias M."/>
            <person name="Eveleigh R.J."/>
            <person name="Herman E.K."/>
            <person name="Klute M.J."/>
            <person name="Nakayama T."/>
            <person name="Obornik M."/>
            <person name="Reyes-Prieto A."/>
            <person name="Armbrust E.V."/>
            <person name="Aves S.J."/>
            <person name="Beiko R.G."/>
            <person name="Coutinho P."/>
            <person name="Dacks J.B."/>
            <person name="Durnford D.G."/>
            <person name="Fast N.M."/>
            <person name="Green B.R."/>
            <person name="Grisdale C."/>
            <person name="Hempe F."/>
            <person name="Henrissat B."/>
            <person name="Hoppner M.P."/>
            <person name="Ishida K.-I."/>
            <person name="Kim E."/>
            <person name="Koreny L."/>
            <person name="Kroth P.G."/>
            <person name="Liu Y."/>
            <person name="Malik S.-B."/>
            <person name="Maier U.G."/>
            <person name="McRose D."/>
            <person name="Mock T."/>
            <person name="Neilson J.A."/>
            <person name="Onodera N.T."/>
            <person name="Poole A.M."/>
            <person name="Pritham E.J."/>
            <person name="Richards T.A."/>
            <person name="Rocap G."/>
            <person name="Roy S.W."/>
            <person name="Sarai C."/>
            <person name="Schaack S."/>
            <person name="Shirato S."/>
            <person name="Slamovits C.H."/>
            <person name="Spencer D.F."/>
            <person name="Suzuki S."/>
            <person name="Worden A.Z."/>
            <person name="Zauner S."/>
            <person name="Barry K."/>
            <person name="Bell C."/>
            <person name="Bharti A.K."/>
            <person name="Crow J.A."/>
            <person name="Grimwood J."/>
            <person name="Kramer R."/>
            <person name="Lindquist E."/>
            <person name="Lucas S."/>
            <person name="Salamov A."/>
            <person name="McFadden G.I."/>
            <person name="Lane C.E."/>
            <person name="Keeling P.J."/>
            <person name="Gray M.W."/>
            <person name="Grigoriev I.V."/>
            <person name="Archibald J.M."/>
        </authorList>
    </citation>
    <scope>NUCLEOTIDE SEQUENCE</scope>
    <source>
        <strain evidence="4">CCMP2712</strain>
    </source>
</reference>
<dbReference type="GO" id="GO:0070979">
    <property type="term" value="P:protein K11-linked ubiquitination"/>
    <property type="evidence" value="ECO:0007669"/>
    <property type="project" value="TreeGrafter"/>
</dbReference>
<dbReference type="RefSeq" id="XP_005840477.1">
    <property type="nucleotide sequence ID" value="XM_005840420.1"/>
</dbReference>
<dbReference type="GeneID" id="17309877"/>
<name>L1JYQ2_GUITC</name>
<dbReference type="Pfam" id="PF25773">
    <property type="entry name" value="TPR_ANAPC2"/>
    <property type="match status" value="1"/>
</dbReference>
<dbReference type="GO" id="GO:0005680">
    <property type="term" value="C:anaphase-promoting complex"/>
    <property type="evidence" value="ECO:0007669"/>
    <property type="project" value="TreeGrafter"/>
</dbReference>
<keyword evidence="4" id="KW-1185">Reference proteome</keyword>
<feature type="domain" description="Anaphase-promoting complex subunit 2 TPR repeats" evidence="1">
    <location>
        <begin position="274"/>
        <end position="394"/>
    </location>
</feature>
<dbReference type="eggNOG" id="KOG2165">
    <property type="taxonomic scope" value="Eukaryota"/>
</dbReference>
<dbReference type="OMA" id="VMEWFYL"/>
<evidence type="ECO:0000313" key="4">
    <source>
        <dbReference type="Proteomes" id="UP000011087"/>
    </source>
</evidence>
<dbReference type="PANTHER" id="PTHR45957:SF1">
    <property type="entry name" value="ANAPHASE-PROMOTING COMPLEX SUBUNIT 2"/>
    <property type="match status" value="1"/>
</dbReference>